<evidence type="ECO:0000256" key="1">
    <source>
        <dbReference type="ARBA" id="ARBA00004167"/>
    </source>
</evidence>
<proteinExistence type="inferred from homology"/>
<dbReference type="RefSeq" id="WP_084083311.1">
    <property type="nucleotide sequence ID" value="NZ_FQWZ01000004.1"/>
</dbReference>
<dbReference type="STRING" id="490188.SAMN04488068_1951"/>
<protein>
    <submittedName>
        <fullName evidence="5">Regulator of protease activity HflC, stomatin/prohibitin superfamily</fullName>
    </submittedName>
</protein>
<organism evidence="5 6">
    <name type="scientific">Hydrocarboniphaga daqingensis</name>
    <dbReference type="NCBI Taxonomy" id="490188"/>
    <lineage>
        <taxon>Bacteria</taxon>
        <taxon>Pseudomonadati</taxon>
        <taxon>Pseudomonadota</taxon>
        <taxon>Gammaproteobacteria</taxon>
        <taxon>Nevskiales</taxon>
        <taxon>Nevskiaceae</taxon>
        <taxon>Hydrocarboniphaga</taxon>
    </lineage>
</organism>
<dbReference type="Pfam" id="PF01145">
    <property type="entry name" value="Band_7"/>
    <property type="match status" value="1"/>
</dbReference>
<dbReference type="PANTHER" id="PTHR43327">
    <property type="entry name" value="STOMATIN-LIKE PROTEIN 2, MITOCHONDRIAL"/>
    <property type="match status" value="1"/>
</dbReference>
<feature type="transmembrane region" description="Helical" evidence="3">
    <location>
        <begin position="211"/>
        <end position="232"/>
    </location>
</feature>
<dbReference type="InterPro" id="IPR050710">
    <property type="entry name" value="Band7/mec-2_domain"/>
</dbReference>
<dbReference type="PANTHER" id="PTHR43327:SF10">
    <property type="entry name" value="STOMATIN-LIKE PROTEIN 2, MITOCHONDRIAL"/>
    <property type="match status" value="1"/>
</dbReference>
<dbReference type="OrthoDB" id="8242650at2"/>
<keyword evidence="3" id="KW-1133">Transmembrane helix</keyword>
<dbReference type="InterPro" id="IPR036013">
    <property type="entry name" value="Band_7/SPFH_dom_sf"/>
</dbReference>
<comment type="similarity">
    <text evidence="2">Belongs to the band 7/mec-2 family. HflK subfamily.</text>
</comment>
<evidence type="ECO:0000256" key="3">
    <source>
        <dbReference type="SAM" id="Phobius"/>
    </source>
</evidence>
<dbReference type="SMART" id="SM00244">
    <property type="entry name" value="PHB"/>
    <property type="match status" value="1"/>
</dbReference>
<feature type="transmembrane region" description="Helical" evidence="3">
    <location>
        <begin position="63"/>
        <end position="86"/>
    </location>
</feature>
<feature type="transmembrane region" description="Helical" evidence="3">
    <location>
        <begin position="238"/>
        <end position="257"/>
    </location>
</feature>
<feature type="transmembrane region" description="Helical" evidence="3">
    <location>
        <begin position="34"/>
        <end position="51"/>
    </location>
</feature>
<comment type="subcellular location">
    <subcellularLocation>
        <location evidence="1">Membrane</location>
        <topology evidence="1">Single-pass membrane protein</topology>
    </subcellularLocation>
</comment>
<gene>
    <name evidence="5" type="ORF">SAMN04488068_1951</name>
</gene>
<keyword evidence="3" id="KW-0472">Membrane</keyword>
<dbReference type="GO" id="GO:0016020">
    <property type="term" value="C:membrane"/>
    <property type="evidence" value="ECO:0007669"/>
    <property type="project" value="UniProtKB-SubCell"/>
</dbReference>
<dbReference type="InterPro" id="IPR010201">
    <property type="entry name" value="HflK"/>
</dbReference>
<dbReference type="AlphaFoldDB" id="A0A1M5NZY7"/>
<feature type="transmembrane region" description="Helical" evidence="3">
    <location>
        <begin position="172"/>
        <end position="190"/>
    </location>
</feature>
<sequence>MSTLARIDLDDTPPLATLSEQRRFQNAGRQHQRLRWQAMSIAVAATLALLASTRSDTLLRTWLAAQGTALLIVALGLHAASTVAAWRHAALYPAPPTPTSDTAADAATGRSWRARLRAAWRALIENAQRCARSNAMRSGLQIGALLLAACVLLPTLQGSLDGRLAAPILGRYAMAGAGLCVLLAFVLLVLERATAQQTFDESPEASALAPMLRLALLSLLPGAGLLLAWRSAPAAGSAYAAAALCVLPAVVTAELLLRRLLSLLVHHRGSVEPALAIDSAIARLLQWPPRPLRQIGDELRTRLGIDLRHNWAFGYMRRALLPVAGVVLLAGWLLSSVYEVPIDGRAIHERFGQPVAVLGPGLHLTLPWPLSRRRPVENGSVHALATIVGSNDDDELDTSAAEDPAPAAANRLWDAAHISEKSQVIASLAGERQSFQVVNMDVRLIYRIGLDDASALAATYNSDDLPALIRSTAGRVLVEHFASLTLDHVLDTRREALARDLGARIQAELDAVDSGVELLATLVEQIHPPAGAANAYHGVQAALIKSQAAIARERGRAAEESNEAQLQAAMRVDRASAGAREALATAQATQTRFAAEQQAARSAGPAFVLEQYLSQLSQGLKGASLLLIDHRIGGAGTAAPTIDLRAYNAPTATTP</sequence>
<feature type="domain" description="Band 7" evidence="4">
    <location>
        <begin position="335"/>
        <end position="540"/>
    </location>
</feature>
<dbReference type="GO" id="GO:0006508">
    <property type="term" value="P:proteolysis"/>
    <property type="evidence" value="ECO:0007669"/>
    <property type="project" value="UniProtKB-KW"/>
</dbReference>
<keyword evidence="5" id="KW-0645">Protease</keyword>
<accession>A0A1M5NZY7</accession>
<dbReference type="InterPro" id="IPR001107">
    <property type="entry name" value="Band_7"/>
</dbReference>
<evidence type="ECO:0000313" key="6">
    <source>
        <dbReference type="Proteomes" id="UP000199758"/>
    </source>
</evidence>
<dbReference type="EMBL" id="FQWZ01000004">
    <property type="protein sequence ID" value="SHG95082.1"/>
    <property type="molecule type" value="Genomic_DNA"/>
</dbReference>
<feature type="transmembrane region" description="Helical" evidence="3">
    <location>
        <begin position="142"/>
        <end position="160"/>
    </location>
</feature>
<evidence type="ECO:0000256" key="2">
    <source>
        <dbReference type="ARBA" id="ARBA00006971"/>
    </source>
</evidence>
<dbReference type="Proteomes" id="UP000199758">
    <property type="component" value="Unassembled WGS sequence"/>
</dbReference>
<evidence type="ECO:0000313" key="5">
    <source>
        <dbReference type="EMBL" id="SHG95082.1"/>
    </source>
</evidence>
<dbReference type="Gene3D" id="3.30.479.30">
    <property type="entry name" value="Band 7 domain"/>
    <property type="match status" value="1"/>
</dbReference>
<dbReference type="SUPFAM" id="SSF117892">
    <property type="entry name" value="Band 7/SPFH domain"/>
    <property type="match status" value="1"/>
</dbReference>
<name>A0A1M5NZY7_9GAMM</name>
<keyword evidence="6" id="KW-1185">Reference proteome</keyword>
<feature type="transmembrane region" description="Helical" evidence="3">
    <location>
        <begin position="319"/>
        <end position="338"/>
    </location>
</feature>
<keyword evidence="3" id="KW-0812">Transmembrane</keyword>
<keyword evidence="5" id="KW-0378">Hydrolase</keyword>
<evidence type="ECO:0000259" key="4">
    <source>
        <dbReference type="SMART" id="SM00244"/>
    </source>
</evidence>
<dbReference type="GO" id="GO:0008233">
    <property type="term" value="F:peptidase activity"/>
    <property type="evidence" value="ECO:0007669"/>
    <property type="project" value="UniProtKB-KW"/>
</dbReference>
<dbReference type="CDD" id="cd03404">
    <property type="entry name" value="SPFH_HflK"/>
    <property type="match status" value="1"/>
</dbReference>
<reference evidence="5 6" key="1">
    <citation type="submission" date="2016-11" db="EMBL/GenBank/DDBJ databases">
        <authorList>
            <person name="Jaros S."/>
            <person name="Januszkiewicz K."/>
            <person name="Wedrychowicz H."/>
        </authorList>
    </citation>
    <scope>NUCLEOTIDE SEQUENCE [LARGE SCALE GENOMIC DNA]</scope>
    <source>
        <strain evidence="5 6">CGMCC 1.7049</strain>
    </source>
</reference>